<sequence>MYRHIKESVKKIFTPTYKFDTFPNLQKPFEPLEVVWIPCLHGDEHRKSPMYFRIMYFKLYLNAYHLSARSGLRFEVSLQINLTLQNAGKFNTFPRFQSTSASSGRSPDLPTKRNPTWKKCKSGTKNPHETPLFPFPRETKAISL</sequence>
<reference evidence="2 3" key="1">
    <citation type="journal article" date="2019" name="Sci. Rep.">
        <title>Orb-weaving spider Araneus ventricosus genome elucidates the spidroin gene catalogue.</title>
        <authorList>
            <person name="Kono N."/>
            <person name="Nakamura H."/>
            <person name="Ohtoshi R."/>
            <person name="Moran D.A.P."/>
            <person name="Shinohara A."/>
            <person name="Yoshida Y."/>
            <person name="Fujiwara M."/>
            <person name="Mori M."/>
            <person name="Tomita M."/>
            <person name="Arakawa K."/>
        </authorList>
    </citation>
    <scope>NUCLEOTIDE SEQUENCE [LARGE SCALE GENOMIC DNA]</scope>
</reference>
<dbReference type="AlphaFoldDB" id="A0A4Y2PI88"/>
<evidence type="ECO:0000313" key="3">
    <source>
        <dbReference type="Proteomes" id="UP000499080"/>
    </source>
</evidence>
<protein>
    <submittedName>
        <fullName evidence="2">Uncharacterized protein</fullName>
    </submittedName>
</protein>
<feature type="region of interest" description="Disordered" evidence="1">
    <location>
        <begin position="95"/>
        <end position="132"/>
    </location>
</feature>
<keyword evidence="3" id="KW-1185">Reference proteome</keyword>
<feature type="compositionally biased region" description="Polar residues" evidence="1">
    <location>
        <begin position="95"/>
        <end position="105"/>
    </location>
</feature>
<dbReference type="EMBL" id="BGPR01011158">
    <property type="protein sequence ID" value="GBN49897.1"/>
    <property type="molecule type" value="Genomic_DNA"/>
</dbReference>
<accession>A0A4Y2PI88</accession>
<proteinExistence type="predicted"/>
<evidence type="ECO:0000256" key="1">
    <source>
        <dbReference type="SAM" id="MobiDB-lite"/>
    </source>
</evidence>
<comment type="caution">
    <text evidence="2">The sequence shown here is derived from an EMBL/GenBank/DDBJ whole genome shotgun (WGS) entry which is preliminary data.</text>
</comment>
<organism evidence="2 3">
    <name type="scientific">Araneus ventricosus</name>
    <name type="common">Orbweaver spider</name>
    <name type="synonym">Epeira ventricosa</name>
    <dbReference type="NCBI Taxonomy" id="182803"/>
    <lineage>
        <taxon>Eukaryota</taxon>
        <taxon>Metazoa</taxon>
        <taxon>Ecdysozoa</taxon>
        <taxon>Arthropoda</taxon>
        <taxon>Chelicerata</taxon>
        <taxon>Arachnida</taxon>
        <taxon>Araneae</taxon>
        <taxon>Araneomorphae</taxon>
        <taxon>Entelegynae</taxon>
        <taxon>Araneoidea</taxon>
        <taxon>Araneidae</taxon>
        <taxon>Araneus</taxon>
    </lineage>
</organism>
<dbReference type="Proteomes" id="UP000499080">
    <property type="component" value="Unassembled WGS sequence"/>
</dbReference>
<gene>
    <name evidence="2" type="ORF">AVEN_39825_1</name>
</gene>
<evidence type="ECO:0000313" key="2">
    <source>
        <dbReference type="EMBL" id="GBN49897.1"/>
    </source>
</evidence>
<name>A0A4Y2PI88_ARAVE</name>